<dbReference type="PANTHER" id="PTHR34661:SF3">
    <property type="entry name" value="INCREASED DNA METHYLATION 2"/>
    <property type="match status" value="1"/>
</dbReference>
<protein>
    <recommendedName>
        <fullName evidence="3">SHSP domain-containing protein</fullName>
    </recommendedName>
</protein>
<feature type="compositionally biased region" description="Polar residues" evidence="2">
    <location>
        <begin position="190"/>
        <end position="201"/>
    </location>
</feature>
<proteinExistence type="inferred from homology"/>
<dbReference type="PROSITE" id="PS01031">
    <property type="entry name" value="SHSP"/>
    <property type="match status" value="1"/>
</dbReference>
<dbReference type="InterPro" id="IPR002068">
    <property type="entry name" value="A-crystallin/Hsp20_dom"/>
</dbReference>
<dbReference type="PANTHER" id="PTHR34661">
    <property type="entry name" value="INCREASED DNA METHYLATION 3"/>
    <property type="match status" value="1"/>
</dbReference>
<comment type="similarity">
    <text evidence="1">Belongs to the small heat shock protein (HSP20) family.</text>
</comment>
<dbReference type="OMA" id="YSYMAPL"/>
<evidence type="ECO:0000256" key="1">
    <source>
        <dbReference type="PROSITE-ProRule" id="PRU00285"/>
    </source>
</evidence>
<evidence type="ECO:0000313" key="5">
    <source>
        <dbReference type="Proteomes" id="UP000594263"/>
    </source>
</evidence>
<dbReference type="FunFam" id="2.60.40.790:FF:000049">
    <property type="entry name" value="Increased DNA methylation 3"/>
    <property type="match status" value="1"/>
</dbReference>
<dbReference type="InterPro" id="IPR039321">
    <property type="entry name" value="IDM2/3-like"/>
</dbReference>
<dbReference type="GO" id="GO:0005634">
    <property type="term" value="C:nucleus"/>
    <property type="evidence" value="ECO:0007669"/>
    <property type="project" value="EnsemblPlants"/>
</dbReference>
<feature type="domain" description="SHSP" evidence="3">
    <location>
        <begin position="301"/>
        <end position="412"/>
    </location>
</feature>
<dbReference type="Gramene" id="Kaladp0098s0134.1.v1.1">
    <property type="protein sequence ID" value="Kaladp0098s0134.1.v1.1"/>
    <property type="gene ID" value="Kaladp0098s0134.v1.1"/>
</dbReference>
<feature type="region of interest" description="Disordered" evidence="2">
    <location>
        <begin position="190"/>
        <end position="210"/>
    </location>
</feature>
<dbReference type="Gene3D" id="2.60.40.790">
    <property type="match status" value="1"/>
</dbReference>
<organism evidence="4 5">
    <name type="scientific">Kalanchoe fedtschenkoi</name>
    <name type="common">Lavender scallops</name>
    <name type="synonym">South American air plant</name>
    <dbReference type="NCBI Taxonomy" id="63787"/>
    <lineage>
        <taxon>Eukaryota</taxon>
        <taxon>Viridiplantae</taxon>
        <taxon>Streptophyta</taxon>
        <taxon>Embryophyta</taxon>
        <taxon>Tracheophyta</taxon>
        <taxon>Spermatophyta</taxon>
        <taxon>Magnoliopsida</taxon>
        <taxon>eudicotyledons</taxon>
        <taxon>Gunneridae</taxon>
        <taxon>Pentapetalae</taxon>
        <taxon>Saxifragales</taxon>
        <taxon>Crassulaceae</taxon>
        <taxon>Kalanchoe</taxon>
    </lineage>
</organism>
<reference evidence="4" key="1">
    <citation type="submission" date="2021-01" db="UniProtKB">
        <authorList>
            <consortium name="EnsemblPlants"/>
        </authorList>
    </citation>
    <scope>IDENTIFICATION</scope>
</reference>
<dbReference type="InterPro" id="IPR008978">
    <property type="entry name" value="HSP20-like_chaperone"/>
</dbReference>
<evidence type="ECO:0000256" key="2">
    <source>
        <dbReference type="SAM" id="MobiDB-lite"/>
    </source>
</evidence>
<name>A0A7N1A4M9_KALFE</name>
<sequence>MRLICWEILTSEEMLSDKLICETTPVDDQCFLLSFITGHYFGPDINLRRPEKSALQRVKEGLPPYSHSQLAGSQMKTTELERIYYYIVREADPSVVVSLHSLRQFLQGHFQTSNQVLKSAYPQFPDLFPPRLHPHALSDSQQKVIENVVFINSPDISFIKPEDIKRFKKLTGLESLALSRDEARHYTCATGTGSNGGSEQESTAKEEPPSVILHRPKKTRHINDLTDSDHLDPLCPKCKGPFAGMTCAPVGPSVTDMENRPDQELIPAMVYLPSQPTIEELENIVAATRSGFALTGSAAKARVGATVGRMDIGECNDSYLFRASLPGVKRDEREFSCEVESDGKVLIRGVTTTGEKTVSRHSQVFQMKTQNLCPPGHFSILFQLPGPVNPEHFSGKFCIDGIFEGMIKKAKQ</sequence>
<dbReference type="Proteomes" id="UP000594263">
    <property type="component" value="Unplaced"/>
</dbReference>
<evidence type="ECO:0000313" key="4">
    <source>
        <dbReference type="EnsemblPlants" id="Kaladp0098s0134.1.v1.1"/>
    </source>
</evidence>
<dbReference type="EnsemblPlants" id="Kaladp0098s0134.1.v1.1">
    <property type="protein sequence ID" value="Kaladp0098s0134.1.v1.1"/>
    <property type="gene ID" value="Kaladp0098s0134.v1.1"/>
</dbReference>
<dbReference type="CDD" id="cd06464">
    <property type="entry name" value="ACD_sHsps-like"/>
    <property type="match status" value="1"/>
</dbReference>
<dbReference type="SUPFAM" id="SSF49764">
    <property type="entry name" value="HSP20-like chaperones"/>
    <property type="match status" value="1"/>
</dbReference>
<dbReference type="GO" id="GO:0006338">
    <property type="term" value="P:chromatin remodeling"/>
    <property type="evidence" value="ECO:0007669"/>
    <property type="project" value="EnsemblPlants"/>
</dbReference>
<keyword evidence="5" id="KW-1185">Reference proteome</keyword>
<accession>A0A7N1A4M9</accession>
<evidence type="ECO:0000259" key="3">
    <source>
        <dbReference type="PROSITE" id="PS01031"/>
    </source>
</evidence>
<dbReference type="AlphaFoldDB" id="A0A7N1A4M9"/>